<dbReference type="PANTHER" id="PTHR30041">
    <property type="entry name" value="ARSENATE REDUCTASE"/>
    <property type="match status" value="1"/>
</dbReference>
<evidence type="ECO:0000256" key="2">
    <source>
        <dbReference type="ARBA" id="ARBA00023002"/>
    </source>
</evidence>
<dbReference type="EMBL" id="CP035631">
    <property type="protein sequence ID" value="WFF42891.1"/>
    <property type="molecule type" value="Genomic_DNA"/>
</dbReference>
<proteinExistence type="inferred from homology"/>
<accession>A0ABY8FNW9</accession>
<reference evidence="5 6" key="1">
    <citation type="submission" date="2019-01" db="EMBL/GenBank/DDBJ databases">
        <title>Genome sequence of Salinicola endophyticus REST5.</title>
        <authorList>
            <person name="Nascimento F.X."/>
        </authorList>
    </citation>
    <scope>NUCLEOTIDE SEQUENCE [LARGE SCALE GENOMIC DNA]</scope>
    <source>
        <strain evidence="5 6">REST5</strain>
    </source>
</reference>
<dbReference type="GO" id="GO:0008794">
    <property type="term" value="F:arsenate reductase (glutaredoxin) activity"/>
    <property type="evidence" value="ECO:0007669"/>
    <property type="project" value="UniProtKB-EC"/>
</dbReference>
<dbReference type="CDD" id="cd03034">
    <property type="entry name" value="ArsC_ArsC"/>
    <property type="match status" value="1"/>
</dbReference>
<dbReference type="PROSITE" id="PS51353">
    <property type="entry name" value="ARSC"/>
    <property type="match status" value="1"/>
</dbReference>
<dbReference type="Gene3D" id="3.40.30.10">
    <property type="entry name" value="Glutaredoxin"/>
    <property type="match status" value="1"/>
</dbReference>
<evidence type="ECO:0000256" key="1">
    <source>
        <dbReference type="ARBA" id="ARBA00007198"/>
    </source>
</evidence>
<dbReference type="Proteomes" id="UP001321526">
    <property type="component" value="Chromosome"/>
</dbReference>
<dbReference type="InterPro" id="IPR006660">
    <property type="entry name" value="Arsenate_reductase-like"/>
</dbReference>
<dbReference type="PANTHER" id="PTHR30041:SF4">
    <property type="entry name" value="ARSENATE REDUCTASE"/>
    <property type="match status" value="1"/>
</dbReference>
<keyword evidence="6" id="KW-1185">Reference proteome</keyword>
<evidence type="ECO:0000256" key="4">
    <source>
        <dbReference type="RuleBase" id="RU362029"/>
    </source>
</evidence>
<dbReference type="InterPro" id="IPR006659">
    <property type="entry name" value="Arsenate_reductase"/>
</dbReference>
<gene>
    <name evidence="5" type="primary">arsC</name>
    <name evidence="5" type="ORF">EVC62_16085</name>
</gene>
<dbReference type="InterPro" id="IPR036249">
    <property type="entry name" value="Thioredoxin-like_sf"/>
</dbReference>
<dbReference type="RefSeq" id="WP_110677760.1">
    <property type="nucleotide sequence ID" value="NZ_CP035631.1"/>
</dbReference>
<dbReference type="Pfam" id="PF03960">
    <property type="entry name" value="ArsC"/>
    <property type="match status" value="1"/>
</dbReference>
<keyword evidence="2 4" id="KW-0560">Oxidoreductase</keyword>
<sequence length="114" mass="13048">MPTLTLYHNPRCSKSREALSLLESRRINVTLHRYLDDPLDREQLASLARRLGDDAPQMLRRDESEWRQMGIDDPTLAQILDAIAAHPRLLQRPIVDDGEYAVIGRPPQAVLQLI</sequence>
<dbReference type="SUPFAM" id="SSF52833">
    <property type="entry name" value="Thioredoxin-like"/>
    <property type="match status" value="1"/>
</dbReference>
<evidence type="ECO:0000313" key="6">
    <source>
        <dbReference type="Proteomes" id="UP001321526"/>
    </source>
</evidence>
<dbReference type="EC" id="1.20.4.1" evidence="4"/>
<evidence type="ECO:0000256" key="3">
    <source>
        <dbReference type="PROSITE-ProRule" id="PRU01282"/>
    </source>
</evidence>
<organism evidence="5 6">
    <name type="scientific">Salinicola endophyticus</name>
    <dbReference type="NCBI Taxonomy" id="1949083"/>
    <lineage>
        <taxon>Bacteria</taxon>
        <taxon>Pseudomonadati</taxon>
        <taxon>Pseudomonadota</taxon>
        <taxon>Gammaproteobacteria</taxon>
        <taxon>Oceanospirillales</taxon>
        <taxon>Halomonadaceae</taxon>
        <taxon>Salinicola</taxon>
    </lineage>
</organism>
<dbReference type="NCBIfam" id="TIGR00014">
    <property type="entry name" value="arsC"/>
    <property type="match status" value="1"/>
</dbReference>
<comment type="catalytic activity">
    <reaction evidence="4">
        <text>[glutaredoxin]-dithiol + arsenate + glutathione + H(+) = glutathionyl-S-S-[glutaredoxin] + arsenite + H2O</text>
        <dbReference type="Rhea" id="RHEA:22016"/>
        <dbReference type="Rhea" id="RHEA-COMP:10729"/>
        <dbReference type="Rhea" id="RHEA-COMP:17668"/>
        <dbReference type="ChEBI" id="CHEBI:15377"/>
        <dbReference type="ChEBI" id="CHEBI:15378"/>
        <dbReference type="ChEBI" id="CHEBI:29242"/>
        <dbReference type="ChEBI" id="CHEBI:29950"/>
        <dbReference type="ChEBI" id="CHEBI:48597"/>
        <dbReference type="ChEBI" id="CHEBI:57925"/>
        <dbReference type="ChEBI" id="CHEBI:146199"/>
        <dbReference type="EC" id="1.20.4.1"/>
    </reaction>
</comment>
<protein>
    <recommendedName>
        <fullName evidence="4">Arsenate reductase</fullName>
        <ecNumber evidence="4">1.20.4.1</ecNumber>
    </recommendedName>
</protein>
<evidence type="ECO:0000313" key="5">
    <source>
        <dbReference type="EMBL" id="WFF42891.1"/>
    </source>
</evidence>
<comment type="similarity">
    <text evidence="1 3 4">Belongs to the ArsC family.</text>
</comment>
<name>A0ABY8FNW9_9GAMM</name>